<evidence type="ECO:0000256" key="3">
    <source>
        <dbReference type="ARBA" id="ARBA00022771"/>
    </source>
</evidence>
<organism evidence="7 8">
    <name type="scientific">Fusarium pseudocircinatum</name>
    <dbReference type="NCBI Taxonomy" id="56676"/>
    <lineage>
        <taxon>Eukaryota</taxon>
        <taxon>Fungi</taxon>
        <taxon>Dikarya</taxon>
        <taxon>Ascomycota</taxon>
        <taxon>Pezizomycotina</taxon>
        <taxon>Sordariomycetes</taxon>
        <taxon>Hypocreomycetidae</taxon>
        <taxon>Hypocreales</taxon>
        <taxon>Nectriaceae</taxon>
        <taxon>Fusarium</taxon>
        <taxon>Fusarium fujikuroi species complex</taxon>
    </lineage>
</organism>
<dbReference type="GO" id="GO:0005634">
    <property type="term" value="C:nucleus"/>
    <property type="evidence" value="ECO:0007669"/>
    <property type="project" value="TreeGrafter"/>
</dbReference>
<keyword evidence="8" id="KW-1185">Reference proteome</keyword>
<dbReference type="SMART" id="SM00355">
    <property type="entry name" value="ZnF_C2H2"/>
    <property type="match status" value="7"/>
</dbReference>
<evidence type="ECO:0000256" key="4">
    <source>
        <dbReference type="ARBA" id="ARBA00022833"/>
    </source>
</evidence>
<dbReference type="Proteomes" id="UP000546213">
    <property type="component" value="Unassembled WGS sequence"/>
</dbReference>
<dbReference type="PROSITE" id="PS50157">
    <property type="entry name" value="ZINC_FINGER_C2H2_2"/>
    <property type="match status" value="1"/>
</dbReference>
<dbReference type="PANTHER" id="PTHR24409:SF295">
    <property type="entry name" value="AZ2-RELATED"/>
    <property type="match status" value="1"/>
</dbReference>
<dbReference type="GO" id="GO:0000977">
    <property type="term" value="F:RNA polymerase II transcription regulatory region sequence-specific DNA binding"/>
    <property type="evidence" value="ECO:0007669"/>
    <property type="project" value="TreeGrafter"/>
</dbReference>
<dbReference type="GO" id="GO:0008270">
    <property type="term" value="F:zinc ion binding"/>
    <property type="evidence" value="ECO:0007669"/>
    <property type="project" value="UniProtKB-KW"/>
</dbReference>
<evidence type="ECO:0000256" key="1">
    <source>
        <dbReference type="ARBA" id="ARBA00022723"/>
    </source>
</evidence>
<protein>
    <submittedName>
        <fullName evidence="7">Zinc finger BTB domain-containing protein</fullName>
    </submittedName>
</protein>
<keyword evidence="2" id="KW-0677">Repeat</keyword>
<keyword evidence="4" id="KW-0862">Zinc</keyword>
<dbReference type="PANTHER" id="PTHR24409">
    <property type="entry name" value="ZINC FINGER PROTEIN 142"/>
    <property type="match status" value="1"/>
</dbReference>
<dbReference type="GO" id="GO:0000981">
    <property type="term" value="F:DNA-binding transcription factor activity, RNA polymerase II-specific"/>
    <property type="evidence" value="ECO:0007669"/>
    <property type="project" value="TreeGrafter"/>
</dbReference>
<evidence type="ECO:0000256" key="2">
    <source>
        <dbReference type="ARBA" id="ARBA00022737"/>
    </source>
</evidence>
<evidence type="ECO:0000256" key="5">
    <source>
        <dbReference type="PROSITE-ProRule" id="PRU00042"/>
    </source>
</evidence>
<comment type="caution">
    <text evidence="7">The sequence shown here is derived from an EMBL/GenBank/DDBJ whole genome shotgun (WGS) entry which is preliminary data.</text>
</comment>
<evidence type="ECO:0000313" key="7">
    <source>
        <dbReference type="EMBL" id="KAF5604873.1"/>
    </source>
</evidence>
<reference evidence="7 8" key="1">
    <citation type="submission" date="2020-05" db="EMBL/GenBank/DDBJ databases">
        <title>Identification and distribution of gene clusters putatively required for synthesis of sphingolipid metabolism inhibitors in phylogenetically diverse species of the filamentous fungus Fusarium.</title>
        <authorList>
            <person name="Kim H.-S."/>
            <person name="Busman M."/>
            <person name="Brown D.W."/>
            <person name="Divon H."/>
            <person name="Uhlig S."/>
            <person name="Proctor R.H."/>
        </authorList>
    </citation>
    <scope>NUCLEOTIDE SEQUENCE [LARGE SCALE GENOMIC DNA]</scope>
    <source>
        <strain evidence="7 8">NRRL 36939</strain>
    </source>
</reference>
<keyword evidence="3 5" id="KW-0863">Zinc-finger</keyword>
<proteinExistence type="predicted"/>
<keyword evidence="1" id="KW-0479">Metal-binding</keyword>
<dbReference type="Pfam" id="PF00096">
    <property type="entry name" value="zf-C2H2"/>
    <property type="match status" value="1"/>
</dbReference>
<accession>A0A8H5PYF4</accession>
<dbReference type="Gene3D" id="3.30.160.60">
    <property type="entry name" value="Classic Zinc Finger"/>
    <property type="match status" value="1"/>
</dbReference>
<dbReference type="InterPro" id="IPR013087">
    <property type="entry name" value="Znf_C2H2_type"/>
</dbReference>
<dbReference type="AlphaFoldDB" id="A0A8H5PYF4"/>
<dbReference type="EMBL" id="JAAOAS010000014">
    <property type="protein sequence ID" value="KAF5604873.1"/>
    <property type="molecule type" value="Genomic_DNA"/>
</dbReference>
<dbReference type="PROSITE" id="PS00028">
    <property type="entry name" value="ZINC_FINGER_C2H2_1"/>
    <property type="match status" value="1"/>
</dbReference>
<evidence type="ECO:0000313" key="8">
    <source>
        <dbReference type="Proteomes" id="UP000546213"/>
    </source>
</evidence>
<dbReference type="OrthoDB" id="654211at2759"/>
<name>A0A8H5PYF4_9HYPO</name>
<feature type="domain" description="C2H2-type" evidence="6">
    <location>
        <begin position="147"/>
        <end position="170"/>
    </location>
</feature>
<sequence length="396" mass="45219">MVEEQMFMLTACWTLHCMPCRVIFNDAKEQAAHNSKWHWDNFLCFACDMGFETPKDLKEMMYHLEGNRCNSRFNSAFFARALSKHGHTNGQTGLNTTCPVCNVEFETLSLLFRHMESRLCALRNRQQATGLMHLLFNLKQEIDVANRTCNMCKRLFDTEAGLFDHLRYQHENTVCRTCDRLFRDSEEWHKHIISRTPIKVRASVCAICQPSIAFDMEKNYNDHMWHCHNKCKPCGLNFDNRQDRLVHGAVVQHRCPDWFQFFVSPNDLCKHYKELHKIDPLTMAKSALPKVPAVPMQKEFPTVTSPPTVLSVPTAITQVKSEATSKASLKTVASPKETKSSVKIQGPRIKCATAQASAIFETYPPRSAVAKATPKRKKLQMGTSQSLITSFLVSKA</sequence>
<evidence type="ECO:0000259" key="6">
    <source>
        <dbReference type="PROSITE" id="PS50157"/>
    </source>
</evidence>
<gene>
    <name evidence="7" type="ORF">FPCIR_726</name>
</gene>